<reference evidence="11" key="1">
    <citation type="submission" date="2016-10" db="EMBL/GenBank/DDBJ databases">
        <authorList>
            <person name="Varghese N."/>
            <person name="Submissions S."/>
        </authorList>
    </citation>
    <scope>NUCLEOTIDE SEQUENCE [LARGE SCALE GENOMIC DNA]</scope>
    <source>
        <strain evidence="11">DSM 18887</strain>
    </source>
</reference>
<dbReference type="AlphaFoldDB" id="A0A1H9GNL7"/>
<evidence type="ECO:0000256" key="8">
    <source>
        <dbReference type="RuleBase" id="RU366070"/>
    </source>
</evidence>
<protein>
    <recommendedName>
        <fullName evidence="8">Type II secretion system protein E</fullName>
        <shortName evidence="8">T2SS protein E</shortName>
    </recommendedName>
    <alternativeName>
        <fullName evidence="8">Type II traffic warden ATPase</fullName>
    </alternativeName>
</protein>
<dbReference type="InterPro" id="IPR001482">
    <property type="entry name" value="T2SS/T4SS_dom"/>
</dbReference>
<keyword evidence="6" id="KW-1278">Translocase</keyword>
<evidence type="ECO:0000256" key="4">
    <source>
        <dbReference type="ARBA" id="ARBA00022840"/>
    </source>
</evidence>
<dbReference type="SUPFAM" id="SSF52540">
    <property type="entry name" value="P-loop containing nucleoside triphosphate hydrolases"/>
    <property type="match status" value="1"/>
</dbReference>
<dbReference type="InterPro" id="IPR013369">
    <property type="entry name" value="T2SS_GspE"/>
</dbReference>
<dbReference type="InterPro" id="IPR007831">
    <property type="entry name" value="T2SS_GspE_N"/>
</dbReference>
<dbReference type="CDD" id="cd01129">
    <property type="entry name" value="PulE-GspE-like"/>
    <property type="match status" value="1"/>
</dbReference>
<evidence type="ECO:0000313" key="10">
    <source>
        <dbReference type="EMBL" id="SEQ51722.1"/>
    </source>
</evidence>
<comment type="subcellular location">
    <subcellularLocation>
        <location evidence="8">Cell inner membrane</location>
    </subcellularLocation>
</comment>
<dbReference type="GO" id="GO:0005886">
    <property type="term" value="C:plasma membrane"/>
    <property type="evidence" value="ECO:0007669"/>
    <property type="project" value="UniProtKB-SubCell"/>
</dbReference>
<accession>A0A1H9GNL7</accession>
<dbReference type="GO" id="GO:0016887">
    <property type="term" value="F:ATP hydrolysis activity"/>
    <property type="evidence" value="ECO:0007669"/>
    <property type="project" value="TreeGrafter"/>
</dbReference>
<comment type="function">
    <text evidence="8">ATPase component of the type II secretion system required for the energy-dependent secretion of extracellular factors such as proteases and toxins from the periplasm. Acts as a molecular motor to provide the energy that is required for assembly of the pseudopilus and the extrusion of substrates generated in the cytoplasm.</text>
</comment>
<feature type="domain" description="Bacterial type II secretion system protein E" evidence="9">
    <location>
        <begin position="393"/>
        <end position="407"/>
    </location>
</feature>
<evidence type="ECO:0000259" key="9">
    <source>
        <dbReference type="PROSITE" id="PS00662"/>
    </source>
</evidence>
<evidence type="ECO:0000256" key="7">
    <source>
        <dbReference type="ARBA" id="ARBA00034006"/>
    </source>
</evidence>
<dbReference type="Proteomes" id="UP000198749">
    <property type="component" value="Unassembled WGS sequence"/>
</dbReference>
<gene>
    <name evidence="10" type="ORF">SAMN03080615_01797</name>
</gene>
<comment type="similarity">
    <text evidence="1 8">Belongs to the GSP E family.</text>
</comment>
<dbReference type="RefSeq" id="WP_091356820.1">
    <property type="nucleotide sequence ID" value="NZ_AP025284.1"/>
</dbReference>
<dbReference type="InterPro" id="IPR003593">
    <property type="entry name" value="AAA+_ATPase"/>
</dbReference>
<dbReference type="EMBL" id="FOGB01000004">
    <property type="protein sequence ID" value="SEQ51722.1"/>
    <property type="molecule type" value="Genomic_DNA"/>
</dbReference>
<dbReference type="PANTHER" id="PTHR30258:SF2">
    <property type="entry name" value="COMG OPERON PROTEIN 1"/>
    <property type="match status" value="1"/>
</dbReference>
<name>A0A1H9GNL7_9GAMM</name>
<proteinExistence type="inferred from homology"/>
<sequence length="578" mass="63896">MRNAEALQRDDNEVIEQSIKEWFTSRKKITPELFNRSLSLAKEQDGSVSLPLMLLKLGQVSAEDLALCLAEVTQLSKVSFEDFPANPACAELISENFLKQHSVIPLEFSNGVLTLAMLDPSDQFVIKSTRLASGAEQVKPVVISKTDLDSLYDQFYGDGQSQLGKIADQIADSGSDNDTDVEQLRDMASEAPVIRLVNLLIQRACKSNASDIHIEPFHDKLRVRFRCDGLLQEVEAPPAHLSAAVISRIKIMAHMNIAERRLPQDGRIDLRVQGQTIDIRVSSIPTVHGESVVMRILQRDSLVLDFESLGMSGEPLARFKSALEKPNGMILVTGPTGSGKSTTLYTAMQGLNTEQRKIITVEDPVEYQLEGVNQIQVRSSIGLDFATTLRSIVRQDPDIIMVGEMRDLETAKICIQSALTGHLVLSTLHTNEAAGSITRLLDMGVEDYLLTSTLLCVVSQRLVRKLCQHCAEPFEPMPELLERLSWNSGETIDPGSKLYNPVGCEHCRNSGYNGRIAISEVLPVDDIIRRQIMLNCDAKELQQLAVEHGMKTMYTDGCTKALAGLTTLEEVLRVTQEG</sequence>
<evidence type="ECO:0000256" key="1">
    <source>
        <dbReference type="ARBA" id="ARBA00006611"/>
    </source>
</evidence>
<dbReference type="Gene3D" id="1.10.40.70">
    <property type="match status" value="1"/>
</dbReference>
<comment type="catalytic activity">
    <reaction evidence="7">
        <text>ATP + H2O + cellular proteinSide 1 = ADP + phosphate + cellular proteinSide 2.</text>
        <dbReference type="EC" id="7.4.2.8"/>
    </reaction>
</comment>
<dbReference type="Pfam" id="PF05157">
    <property type="entry name" value="MshEN"/>
    <property type="match status" value="1"/>
</dbReference>
<dbReference type="Pfam" id="PF00437">
    <property type="entry name" value="T2SSE"/>
    <property type="match status" value="1"/>
</dbReference>
<evidence type="ECO:0000256" key="5">
    <source>
        <dbReference type="ARBA" id="ARBA00022927"/>
    </source>
</evidence>
<evidence type="ECO:0000256" key="2">
    <source>
        <dbReference type="ARBA" id="ARBA00022448"/>
    </source>
</evidence>
<dbReference type="PROSITE" id="PS00662">
    <property type="entry name" value="T2SP_E"/>
    <property type="match status" value="1"/>
</dbReference>
<dbReference type="GO" id="GO:0015627">
    <property type="term" value="C:type II protein secretion system complex"/>
    <property type="evidence" value="ECO:0007669"/>
    <property type="project" value="UniProtKB-UniRule"/>
</dbReference>
<evidence type="ECO:0000256" key="6">
    <source>
        <dbReference type="ARBA" id="ARBA00022967"/>
    </source>
</evidence>
<dbReference type="GO" id="GO:0008564">
    <property type="term" value="F:protein-exporting ATPase activity"/>
    <property type="evidence" value="ECO:0007669"/>
    <property type="project" value="UniProtKB-EC"/>
</dbReference>
<keyword evidence="4 8" id="KW-0067">ATP-binding</keyword>
<dbReference type="Gene3D" id="3.30.300.160">
    <property type="entry name" value="Type II secretion system, protein E, N-terminal domain"/>
    <property type="match status" value="1"/>
</dbReference>
<keyword evidence="2 8" id="KW-0813">Transport</keyword>
<dbReference type="InterPro" id="IPR037257">
    <property type="entry name" value="T2SS_E_N_sf"/>
</dbReference>
<dbReference type="FunFam" id="3.30.450.90:FF:000001">
    <property type="entry name" value="Type II secretion system ATPase GspE"/>
    <property type="match status" value="1"/>
</dbReference>
<dbReference type="InterPro" id="IPR027417">
    <property type="entry name" value="P-loop_NTPase"/>
</dbReference>
<dbReference type="Gene3D" id="3.40.50.300">
    <property type="entry name" value="P-loop containing nucleotide triphosphate hydrolases"/>
    <property type="match status" value="1"/>
</dbReference>
<dbReference type="PANTHER" id="PTHR30258">
    <property type="entry name" value="TYPE II SECRETION SYSTEM PROTEIN GSPE-RELATED"/>
    <property type="match status" value="1"/>
</dbReference>
<organism evidence="10 11">
    <name type="scientific">Amphritea atlantica</name>
    <dbReference type="NCBI Taxonomy" id="355243"/>
    <lineage>
        <taxon>Bacteria</taxon>
        <taxon>Pseudomonadati</taxon>
        <taxon>Pseudomonadota</taxon>
        <taxon>Gammaproteobacteria</taxon>
        <taxon>Oceanospirillales</taxon>
        <taxon>Oceanospirillaceae</taxon>
        <taxon>Amphritea</taxon>
    </lineage>
</organism>
<dbReference type="GO" id="GO:0005524">
    <property type="term" value="F:ATP binding"/>
    <property type="evidence" value="ECO:0007669"/>
    <property type="project" value="UniProtKB-UniRule"/>
</dbReference>
<evidence type="ECO:0000313" key="11">
    <source>
        <dbReference type="Proteomes" id="UP000198749"/>
    </source>
</evidence>
<keyword evidence="11" id="KW-1185">Reference proteome</keyword>
<evidence type="ECO:0000256" key="3">
    <source>
        <dbReference type="ARBA" id="ARBA00022741"/>
    </source>
</evidence>
<dbReference type="Gene3D" id="3.30.450.90">
    <property type="match status" value="1"/>
</dbReference>
<dbReference type="SUPFAM" id="SSF160246">
    <property type="entry name" value="EspE N-terminal domain-like"/>
    <property type="match status" value="1"/>
</dbReference>
<keyword evidence="5 8" id="KW-0653">Protein transport</keyword>
<keyword evidence="3 8" id="KW-0547">Nucleotide-binding</keyword>
<dbReference type="NCBIfam" id="TIGR02533">
    <property type="entry name" value="type_II_gspE"/>
    <property type="match status" value="1"/>
</dbReference>
<dbReference type="FunFam" id="3.40.50.300:FF:000398">
    <property type="entry name" value="Type IV pilus assembly ATPase PilB"/>
    <property type="match status" value="1"/>
</dbReference>
<dbReference type="OrthoDB" id="9776961at2"/>
<dbReference type="STRING" id="355243.SAMN03080615_01797"/>
<dbReference type="GO" id="GO:0015628">
    <property type="term" value="P:protein secretion by the type II secretion system"/>
    <property type="evidence" value="ECO:0007669"/>
    <property type="project" value="UniProtKB-UniRule"/>
</dbReference>
<dbReference type="SMART" id="SM00382">
    <property type="entry name" value="AAA"/>
    <property type="match status" value="1"/>
</dbReference>